<protein>
    <submittedName>
        <fullName evidence="1">Uncharacterized protein</fullName>
    </submittedName>
</protein>
<organism evidence="1 2">
    <name type="scientific">Candidatus Haliotispira prima</name>
    <dbReference type="NCBI Taxonomy" id="3034016"/>
    <lineage>
        <taxon>Bacteria</taxon>
        <taxon>Pseudomonadati</taxon>
        <taxon>Spirochaetota</taxon>
        <taxon>Spirochaetia</taxon>
        <taxon>Spirochaetales</taxon>
        <taxon>Spirochaetaceae</taxon>
        <taxon>Candidatus Haliotispira</taxon>
    </lineage>
</organism>
<sequence>MSDIAIDNRSLTNLCSGSIQQCKLLKEEIRKIEQGSSVTDLLQTGHLLIRFILCELQILKVQVSVNIKVTEKQIMVLRNKFAKIISLYQKVFIKDIPCSMQEVANRIEMIGLEYEEHWLKDIRMLGLGLTLFGNHTPKSNSHIVVLSYQYQFTAIFRNSILCKNLRPTLGEDNRMCTIRREQLEVFHRFAHEQMTKQNAIFVRTQSIAGLENAIRITRALIELGFITESQFFDPEYYKKQEDAFVKVLTIARESARK</sequence>
<gene>
    <name evidence="1" type="ORF">P0082_04905</name>
</gene>
<dbReference type="EMBL" id="CP123443">
    <property type="protein sequence ID" value="WGK70203.1"/>
    <property type="molecule type" value="Genomic_DNA"/>
</dbReference>
<dbReference type="Proteomes" id="UP001228690">
    <property type="component" value="Chromosome"/>
</dbReference>
<proteinExistence type="predicted"/>
<evidence type="ECO:0000313" key="1">
    <source>
        <dbReference type="EMBL" id="WGK70203.1"/>
    </source>
</evidence>
<keyword evidence="2" id="KW-1185">Reference proteome</keyword>
<reference evidence="1 2" key="1">
    <citation type="submission" date="2023-04" db="EMBL/GenBank/DDBJ databases">
        <title>Spirochaete genome identified in red abalone sample constitutes a novel genus.</title>
        <authorList>
            <person name="Sharma S.P."/>
            <person name="Purcell C.M."/>
            <person name="Hyde J.R."/>
            <person name="Severin A.J."/>
        </authorList>
    </citation>
    <scope>NUCLEOTIDE SEQUENCE [LARGE SCALE GENOMIC DNA]</scope>
    <source>
        <strain evidence="1 2">SP-2023</strain>
    </source>
</reference>
<name>A0ABY8MK19_9SPIO</name>
<dbReference type="RefSeq" id="WP_326928410.1">
    <property type="nucleotide sequence ID" value="NZ_CP123443.1"/>
</dbReference>
<accession>A0ABY8MK19</accession>
<evidence type="ECO:0000313" key="2">
    <source>
        <dbReference type="Proteomes" id="UP001228690"/>
    </source>
</evidence>